<dbReference type="InterPro" id="IPR038538">
    <property type="entry name" value="MTERF_sf"/>
</dbReference>
<evidence type="ECO:0008006" key="3">
    <source>
        <dbReference type="Google" id="ProtNLM"/>
    </source>
</evidence>
<dbReference type="OrthoDB" id="714983at2759"/>
<dbReference type="EMBL" id="CM003531">
    <property type="protein sequence ID" value="RCV20896.1"/>
    <property type="molecule type" value="Genomic_DNA"/>
</dbReference>
<reference evidence="2" key="1">
    <citation type="journal article" date="2012" name="Nat. Biotechnol.">
        <title>Reference genome sequence of the model plant Setaria.</title>
        <authorList>
            <person name="Bennetzen J.L."/>
            <person name="Schmutz J."/>
            <person name="Wang H."/>
            <person name="Percifield R."/>
            <person name="Hawkins J."/>
            <person name="Pontaroli A.C."/>
            <person name="Estep M."/>
            <person name="Feng L."/>
            <person name="Vaughn J.N."/>
            <person name="Grimwood J."/>
            <person name="Jenkins J."/>
            <person name="Barry K."/>
            <person name="Lindquist E."/>
            <person name="Hellsten U."/>
            <person name="Deshpande S."/>
            <person name="Wang X."/>
            <person name="Wu X."/>
            <person name="Mitros T."/>
            <person name="Triplett J."/>
            <person name="Yang X."/>
            <person name="Ye C.Y."/>
            <person name="Mauro-Herrera M."/>
            <person name="Wang L."/>
            <person name="Li P."/>
            <person name="Sharma M."/>
            <person name="Sharma R."/>
            <person name="Ronald P.C."/>
            <person name="Panaud O."/>
            <person name="Kellogg E.A."/>
            <person name="Brutnell T.P."/>
            <person name="Doust A.N."/>
            <person name="Tuskan G.A."/>
            <person name="Rokhsar D."/>
            <person name="Devos K.M."/>
        </authorList>
    </citation>
    <scope>NUCLEOTIDE SEQUENCE [LARGE SCALE GENOMIC DNA]</scope>
    <source>
        <strain evidence="2">Yugu1</strain>
    </source>
</reference>
<feature type="signal peptide" evidence="1">
    <location>
        <begin position="1"/>
        <end position="17"/>
    </location>
</feature>
<name>A0A368QSF4_SETIT</name>
<accession>A0A368QSF4</accession>
<proteinExistence type="predicted"/>
<keyword evidence="1" id="KW-0732">Signal</keyword>
<gene>
    <name evidence="2" type="ORF">SETIT_4G094800v2</name>
</gene>
<evidence type="ECO:0000313" key="2">
    <source>
        <dbReference type="EMBL" id="RCV20896.1"/>
    </source>
</evidence>
<sequence length="164" mass="17675">MLLLRTHLLLLLRAASPLPSPIHHRVCSLLSTSASTSPFAAPLSLEDYHITACGLAPTQARKIAKKAFDGASKDNKKSIDGLNNCRLNYASNPNAILALLSDVDLSHADITTVVTADPLLLRSKPNNIGPCLFGLHDHLGLSAPQIIHFTRSPERASRPLSGFW</sequence>
<evidence type="ECO:0000256" key="1">
    <source>
        <dbReference type="SAM" id="SignalP"/>
    </source>
</evidence>
<protein>
    <recommendedName>
        <fullName evidence="3">Pectinesterase inhibitor domain-containing protein</fullName>
    </recommendedName>
</protein>
<feature type="chain" id="PRO_5016925615" description="Pectinesterase inhibitor domain-containing protein" evidence="1">
    <location>
        <begin position="18"/>
        <end position="164"/>
    </location>
</feature>
<dbReference type="Gene3D" id="1.25.70.10">
    <property type="entry name" value="Transcription termination factor 3, mitochondrial"/>
    <property type="match status" value="1"/>
</dbReference>
<dbReference type="AlphaFoldDB" id="A0A368QSF4"/>
<organism evidence="2">
    <name type="scientific">Setaria italica</name>
    <name type="common">Foxtail millet</name>
    <name type="synonym">Panicum italicum</name>
    <dbReference type="NCBI Taxonomy" id="4555"/>
    <lineage>
        <taxon>Eukaryota</taxon>
        <taxon>Viridiplantae</taxon>
        <taxon>Streptophyta</taxon>
        <taxon>Embryophyta</taxon>
        <taxon>Tracheophyta</taxon>
        <taxon>Spermatophyta</taxon>
        <taxon>Magnoliopsida</taxon>
        <taxon>Liliopsida</taxon>
        <taxon>Poales</taxon>
        <taxon>Poaceae</taxon>
        <taxon>PACMAD clade</taxon>
        <taxon>Panicoideae</taxon>
        <taxon>Panicodae</taxon>
        <taxon>Paniceae</taxon>
        <taxon>Cenchrinae</taxon>
        <taxon>Setaria</taxon>
    </lineage>
</organism>
<reference evidence="2" key="2">
    <citation type="submission" date="2015-07" db="EMBL/GenBank/DDBJ databases">
        <authorList>
            <person name="Noorani M."/>
        </authorList>
    </citation>
    <scope>NUCLEOTIDE SEQUENCE</scope>
    <source>
        <strain evidence="2">Yugu1</strain>
    </source>
</reference>